<dbReference type="EC" id="2.7.13.3" evidence="3"/>
<dbReference type="Pfam" id="PF13426">
    <property type="entry name" value="PAS_9"/>
    <property type="match status" value="1"/>
</dbReference>
<dbReference type="Gene3D" id="3.30.565.10">
    <property type="entry name" value="Histidine kinase-like ATPase, C-terminal domain"/>
    <property type="match status" value="1"/>
</dbReference>
<dbReference type="GO" id="GO:0007234">
    <property type="term" value="P:osmosensory signaling via phosphorelay pathway"/>
    <property type="evidence" value="ECO:0007669"/>
    <property type="project" value="TreeGrafter"/>
</dbReference>
<dbReference type="Pfam" id="PF02518">
    <property type="entry name" value="HATPase_c"/>
    <property type="match status" value="1"/>
</dbReference>
<dbReference type="InterPro" id="IPR035965">
    <property type="entry name" value="PAS-like_dom_sf"/>
</dbReference>
<keyword evidence="6" id="KW-0812">Transmembrane</keyword>
<accession>A0A7I9VHW1</accession>
<dbReference type="GO" id="GO:0030295">
    <property type="term" value="F:protein kinase activator activity"/>
    <property type="evidence" value="ECO:0007669"/>
    <property type="project" value="TreeGrafter"/>
</dbReference>
<evidence type="ECO:0000256" key="12">
    <source>
        <dbReference type="ARBA" id="ARBA00023136"/>
    </source>
</evidence>
<organism evidence="16 17">
    <name type="scientific">Anaeromyxobacter diazotrophicus</name>
    <dbReference type="NCBI Taxonomy" id="2590199"/>
    <lineage>
        <taxon>Bacteria</taxon>
        <taxon>Pseudomonadati</taxon>
        <taxon>Myxococcota</taxon>
        <taxon>Myxococcia</taxon>
        <taxon>Myxococcales</taxon>
        <taxon>Cystobacterineae</taxon>
        <taxon>Anaeromyxobacteraceae</taxon>
        <taxon>Anaeromyxobacter</taxon>
    </lineage>
</organism>
<dbReference type="Proteomes" id="UP000503640">
    <property type="component" value="Unassembled WGS sequence"/>
</dbReference>
<dbReference type="NCBIfam" id="TIGR00229">
    <property type="entry name" value="sensory_box"/>
    <property type="match status" value="1"/>
</dbReference>
<dbReference type="InterPro" id="IPR000700">
    <property type="entry name" value="PAS-assoc_C"/>
</dbReference>
<dbReference type="EMBL" id="BJTG01000002">
    <property type="protein sequence ID" value="GEJ55981.1"/>
    <property type="molecule type" value="Genomic_DNA"/>
</dbReference>
<dbReference type="GO" id="GO:0000155">
    <property type="term" value="F:phosphorelay sensor kinase activity"/>
    <property type="evidence" value="ECO:0007669"/>
    <property type="project" value="InterPro"/>
</dbReference>
<keyword evidence="5" id="KW-0808">Transferase</keyword>
<dbReference type="Gene3D" id="3.30.450.20">
    <property type="entry name" value="PAS domain"/>
    <property type="match status" value="1"/>
</dbReference>
<evidence type="ECO:0000259" key="14">
    <source>
        <dbReference type="PROSITE" id="PS50112"/>
    </source>
</evidence>
<dbReference type="InterPro" id="IPR004358">
    <property type="entry name" value="Sig_transdc_His_kin-like_C"/>
</dbReference>
<dbReference type="GO" id="GO:0005524">
    <property type="term" value="F:ATP binding"/>
    <property type="evidence" value="ECO:0007669"/>
    <property type="project" value="UniProtKB-KW"/>
</dbReference>
<evidence type="ECO:0000259" key="15">
    <source>
        <dbReference type="PROSITE" id="PS50113"/>
    </source>
</evidence>
<keyword evidence="12" id="KW-0472">Membrane</keyword>
<dbReference type="FunFam" id="3.30.565.10:FF:000006">
    <property type="entry name" value="Sensor histidine kinase WalK"/>
    <property type="match status" value="1"/>
</dbReference>
<dbReference type="CDD" id="cd00075">
    <property type="entry name" value="HATPase"/>
    <property type="match status" value="1"/>
</dbReference>
<comment type="caution">
    <text evidence="16">The sequence shown here is derived from an EMBL/GenBank/DDBJ whole genome shotgun (WGS) entry which is preliminary data.</text>
</comment>
<dbReference type="InterPro" id="IPR003661">
    <property type="entry name" value="HisK_dim/P_dom"/>
</dbReference>
<evidence type="ECO:0000256" key="9">
    <source>
        <dbReference type="ARBA" id="ARBA00022840"/>
    </source>
</evidence>
<dbReference type="RefSeq" id="WP_176063059.1">
    <property type="nucleotide sequence ID" value="NZ_BJTG01000002.1"/>
</dbReference>
<keyword evidence="9" id="KW-0067">ATP-binding</keyword>
<dbReference type="InterPro" id="IPR050351">
    <property type="entry name" value="BphY/WalK/GraS-like"/>
</dbReference>
<proteinExistence type="predicted"/>
<dbReference type="SMART" id="SM00086">
    <property type="entry name" value="PAC"/>
    <property type="match status" value="1"/>
</dbReference>
<sequence>MSSYTLWLLSPNRRARVRQLAAATGASVVAAWIVDAAVDAGFLGGVFVQELFHPSAPELWMRAVVATLLVLLFVRTQDRARLQLLTAALAEAPDGVQVVDVQGRVCYSNAAVQALYGYGPEELRGRHVDLMNADPHFAERIILPALQRAGRWAGELDVRHKDGHVFPVWLATALVPGGLGRPPAAIGIIRDISERKRTEEELRGYAHRLEDANQLKELFADILRHDLLGPVSTVRLALDLLDKEEHAPRSQQLVARARRGCAQLTEMIDSAALYAKVSAAREIALEQLDLGAVLAEVVAQSEPFAEARRGRIAYQGRGAGYLTRAHPLIADVFANLISNAVKYGPDQGTVAVGVEDAGDRWHVSVADRGEGVPDADKPRLFNRFERLGKAGVKGTGLGLAIAKRIVEMHGGGIAVEDNPGGGAVFRVSLPKG</sequence>
<evidence type="ECO:0000313" key="17">
    <source>
        <dbReference type="Proteomes" id="UP000503640"/>
    </source>
</evidence>
<keyword evidence="10" id="KW-1133">Transmembrane helix</keyword>
<dbReference type="InterPro" id="IPR005467">
    <property type="entry name" value="His_kinase_dom"/>
</dbReference>
<evidence type="ECO:0000256" key="2">
    <source>
        <dbReference type="ARBA" id="ARBA00004141"/>
    </source>
</evidence>
<evidence type="ECO:0000256" key="6">
    <source>
        <dbReference type="ARBA" id="ARBA00022692"/>
    </source>
</evidence>
<name>A0A7I9VHW1_9BACT</name>
<protein>
    <recommendedName>
        <fullName evidence="3">histidine kinase</fullName>
        <ecNumber evidence="3">2.7.13.3</ecNumber>
    </recommendedName>
</protein>
<evidence type="ECO:0000259" key="13">
    <source>
        <dbReference type="PROSITE" id="PS50109"/>
    </source>
</evidence>
<dbReference type="PRINTS" id="PR00344">
    <property type="entry name" value="BCTRLSENSOR"/>
</dbReference>
<dbReference type="GO" id="GO:0016020">
    <property type="term" value="C:membrane"/>
    <property type="evidence" value="ECO:0007669"/>
    <property type="project" value="UniProtKB-SubCell"/>
</dbReference>
<dbReference type="PROSITE" id="PS50113">
    <property type="entry name" value="PAC"/>
    <property type="match status" value="1"/>
</dbReference>
<keyword evidence="17" id="KW-1185">Reference proteome</keyword>
<evidence type="ECO:0000256" key="7">
    <source>
        <dbReference type="ARBA" id="ARBA00022741"/>
    </source>
</evidence>
<dbReference type="InterPro" id="IPR000014">
    <property type="entry name" value="PAS"/>
</dbReference>
<dbReference type="InterPro" id="IPR036097">
    <property type="entry name" value="HisK_dim/P_sf"/>
</dbReference>
<comment type="catalytic activity">
    <reaction evidence="1">
        <text>ATP + protein L-histidine = ADP + protein N-phospho-L-histidine.</text>
        <dbReference type="EC" id="2.7.13.3"/>
    </reaction>
</comment>
<evidence type="ECO:0000256" key="8">
    <source>
        <dbReference type="ARBA" id="ARBA00022777"/>
    </source>
</evidence>
<dbReference type="GO" id="GO:0000156">
    <property type="term" value="F:phosphorelay response regulator activity"/>
    <property type="evidence" value="ECO:0007669"/>
    <property type="project" value="TreeGrafter"/>
</dbReference>
<dbReference type="PROSITE" id="PS50112">
    <property type="entry name" value="PAS"/>
    <property type="match status" value="1"/>
</dbReference>
<evidence type="ECO:0000256" key="5">
    <source>
        <dbReference type="ARBA" id="ARBA00022679"/>
    </source>
</evidence>
<evidence type="ECO:0000313" key="16">
    <source>
        <dbReference type="EMBL" id="GEJ55981.1"/>
    </source>
</evidence>
<feature type="domain" description="PAC" evidence="15">
    <location>
        <begin position="152"/>
        <end position="204"/>
    </location>
</feature>
<keyword evidence="8" id="KW-0418">Kinase</keyword>
<dbReference type="CDD" id="cd00130">
    <property type="entry name" value="PAS"/>
    <property type="match status" value="1"/>
</dbReference>
<dbReference type="SUPFAM" id="SSF47384">
    <property type="entry name" value="Homodimeric domain of signal transducing histidine kinase"/>
    <property type="match status" value="1"/>
</dbReference>
<keyword evidence="7" id="KW-0547">Nucleotide-binding</keyword>
<dbReference type="InterPro" id="IPR003594">
    <property type="entry name" value="HATPase_dom"/>
</dbReference>
<keyword evidence="4" id="KW-0597">Phosphoprotein</keyword>
<dbReference type="SMART" id="SM00091">
    <property type="entry name" value="PAS"/>
    <property type="match status" value="1"/>
</dbReference>
<comment type="subcellular location">
    <subcellularLocation>
        <location evidence="2">Membrane</location>
        <topology evidence="2">Multi-pass membrane protein</topology>
    </subcellularLocation>
</comment>
<feature type="domain" description="PAS" evidence="14">
    <location>
        <begin position="81"/>
        <end position="134"/>
    </location>
</feature>
<dbReference type="SUPFAM" id="SSF55785">
    <property type="entry name" value="PYP-like sensor domain (PAS domain)"/>
    <property type="match status" value="1"/>
</dbReference>
<evidence type="ECO:0000256" key="10">
    <source>
        <dbReference type="ARBA" id="ARBA00022989"/>
    </source>
</evidence>
<evidence type="ECO:0000256" key="11">
    <source>
        <dbReference type="ARBA" id="ARBA00023012"/>
    </source>
</evidence>
<reference evidence="17" key="1">
    <citation type="journal article" date="2020" name="Appl. Environ. Microbiol.">
        <title>Diazotrophic Anaeromyxobacter Isolates from Soils.</title>
        <authorList>
            <person name="Masuda Y."/>
            <person name="Yamanaka H."/>
            <person name="Xu Z.X."/>
            <person name="Shiratori Y."/>
            <person name="Aono T."/>
            <person name="Amachi S."/>
            <person name="Senoo K."/>
            <person name="Itoh H."/>
        </authorList>
    </citation>
    <scope>NUCLEOTIDE SEQUENCE [LARGE SCALE GENOMIC DNA]</scope>
    <source>
        <strain evidence="17">R267</strain>
    </source>
</reference>
<feature type="domain" description="Histidine kinase" evidence="13">
    <location>
        <begin position="222"/>
        <end position="432"/>
    </location>
</feature>
<gene>
    <name evidence="16" type="ORF">AMYX_07220</name>
</gene>
<dbReference type="InterPro" id="IPR001610">
    <property type="entry name" value="PAC"/>
</dbReference>
<keyword evidence="11" id="KW-0902">Two-component regulatory system</keyword>
<dbReference type="SMART" id="SM00387">
    <property type="entry name" value="HATPase_c"/>
    <property type="match status" value="1"/>
</dbReference>
<dbReference type="Gene3D" id="1.10.287.130">
    <property type="match status" value="1"/>
</dbReference>
<dbReference type="InterPro" id="IPR036890">
    <property type="entry name" value="HATPase_C_sf"/>
</dbReference>
<evidence type="ECO:0000256" key="4">
    <source>
        <dbReference type="ARBA" id="ARBA00022553"/>
    </source>
</evidence>
<dbReference type="PANTHER" id="PTHR42878">
    <property type="entry name" value="TWO-COMPONENT HISTIDINE KINASE"/>
    <property type="match status" value="1"/>
</dbReference>
<dbReference type="SMART" id="SM00388">
    <property type="entry name" value="HisKA"/>
    <property type="match status" value="1"/>
</dbReference>
<dbReference type="AlphaFoldDB" id="A0A7I9VHW1"/>
<dbReference type="SUPFAM" id="SSF55874">
    <property type="entry name" value="ATPase domain of HSP90 chaperone/DNA topoisomerase II/histidine kinase"/>
    <property type="match status" value="1"/>
</dbReference>
<evidence type="ECO:0000256" key="3">
    <source>
        <dbReference type="ARBA" id="ARBA00012438"/>
    </source>
</evidence>
<dbReference type="PROSITE" id="PS50109">
    <property type="entry name" value="HIS_KIN"/>
    <property type="match status" value="1"/>
</dbReference>
<evidence type="ECO:0000256" key="1">
    <source>
        <dbReference type="ARBA" id="ARBA00000085"/>
    </source>
</evidence>
<dbReference type="PANTHER" id="PTHR42878:SF7">
    <property type="entry name" value="SENSOR HISTIDINE KINASE GLRK"/>
    <property type="match status" value="1"/>
</dbReference>